<dbReference type="RefSeq" id="XP_010473833.1">
    <property type="nucleotide sequence ID" value="XM_010475531.1"/>
</dbReference>
<dbReference type="Pfam" id="PF14223">
    <property type="entry name" value="Retrotran_gag_2"/>
    <property type="match status" value="1"/>
</dbReference>
<accession>A0ABM0WNV2</accession>
<dbReference type="GeneID" id="104753255"/>
<reference evidence="1" key="1">
    <citation type="journal article" date="2014" name="Nat. Commun.">
        <title>The emerging biofuel crop Camelina sativa retains a highly undifferentiated hexaploid genome structure.</title>
        <authorList>
            <person name="Kagale S."/>
            <person name="Koh C."/>
            <person name="Nixon J."/>
            <person name="Bollina V."/>
            <person name="Clarke W.E."/>
            <person name="Tuteja R."/>
            <person name="Spillane C."/>
            <person name="Robinson S.J."/>
            <person name="Links M.G."/>
            <person name="Clarke C."/>
            <person name="Higgins E.E."/>
            <person name="Huebert T."/>
            <person name="Sharpe A.G."/>
            <person name="Parkin I.A."/>
        </authorList>
    </citation>
    <scope>NUCLEOTIDE SEQUENCE [LARGE SCALE GENOMIC DNA]</scope>
    <source>
        <strain evidence="1">cv. DH55</strain>
    </source>
</reference>
<organism evidence="1 2">
    <name type="scientific">Camelina sativa</name>
    <name type="common">False flax</name>
    <name type="synonym">Myagrum sativum</name>
    <dbReference type="NCBI Taxonomy" id="90675"/>
    <lineage>
        <taxon>Eukaryota</taxon>
        <taxon>Viridiplantae</taxon>
        <taxon>Streptophyta</taxon>
        <taxon>Embryophyta</taxon>
        <taxon>Tracheophyta</taxon>
        <taxon>Spermatophyta</taxon>
        <taxon>Magnoliopsida</taxon>
        <taxon>eudicotyledons</taxon>
        <taxon>Gunneridae</taxon>
        <taxon>Pentapetalae</taxon>
        <taxon>rosids</taxon>
        <taxon>malvids</taxon>
        <taxon>Brassicales</taxon>
        <taxon>Brassicaceae</taxon>
        <taxon>Camelineae</taxon>
        <taxon>Camelina</taxon>
    </lineage>
</organism>
<evidence type="ECO:0000313" key="1">
    <source>
        <dbReference type="Proteomes" id="UP000694864"/>
    </source>
</evidence>
<sequence>MVPNKFSVKTFRAMVKIYAKPSRGHVRQLKDQLNVLNKGNNTIDEYLRSLTTKFDTFASLEAPIPHDDKIEHILDGLPEEYCSIVDQVASKDVSPSIAYVHERLHNHEDKLLAKVASPALPVTANVVTHRKNHHHRFNNAARHNTKVSNNNTPQTWQPNHNNAQKRNLRPYLGKCQFCNVQGHSGRRCPQLQNRNNAYPLSTTSPFTPWQPRANLAIGGSYGHDPCVMDSGATHHMTNDLGNLSIHQPYTGGDDVIIGDGSPLTIQQTVYRLCNANQVSVAFFPTHFQVKDLRSGALLLQGKTKNELYEWPVMTPPPTALFASSSPKTTLAS</sequence>
<dbReference type="Proteomes" id="UP000694864">
    <property type="component" value="Chromosome 16"/>
</dbReference>
<evidence type="ECO:0000313" key="2">
    <source>
        <dbReference type="RefSeq" id="XP_010473833.1"/>
    </source>
</evidence>
<gene>
    <name evidence="2" type="primary">LOC104753255</name>
</gene>
<name>A0ABM0WNV2_CAMSA</name>
<protein>
    <submittedName>
        <fullName evidence="2">Uncharacterized protein LOC104753255</fullName>
    </submittedName>
</protein>
<dbReference type="PANTHER" id="PTHR47481">
    <property type="match status" value="1"/>
</dbReference>
<dbReference type="PANTHER" id="PTHR47481:SF22">
    <property type="entry name" value="RETROTRANSPOSON GAG DOMAIN-CONTAINING PROTEIN"/>
    <property type="match status" value="1"/>
</dbReference>
<keyword evidence="1" id="KW-1185">Reference proteome</keyword>
<proteinExistence type="predicted"/>
<reference evidence="2" key="2">
    <citation type="submission" date="2025-08" db="UniProtKB">
        <authorList>
            <consortium name="RefSeq"/>
        </authorList>
    </citation>
    <scope>IDENTIFICATION</scope>
    <source>
        <tissue evidence="2">Leaf</tissue>
    </source>
</reference>